<comment type="caution">
    <text evidence="1">The sequence shown here is derived from an EMBL/GenBank/DDBJ whole genome shotgun (WGS) entry which is preliminary data.</text>
</comment>
<dbReference type="AlphaFoldDB" id="A0A1E8BKE1"/>
<accession>A0A1E8BKE1</accession>
<reference evidence="1 2" key="1">
    <citation type="submission" date="2016-05" db="EMBL/GenBank/DDBJ databases">
        <title>Bacillus thuringiensis and Bacillus weihenstephanensis as novel biocontrol agents of wilt causing Verticillium species.</title>
        <authorList>
            <person name="Hollensteiner J."/>
            <person name="Wemheuer F."/>
            <person name="Harting R."/>
            <person name="Kolarzyk A."/>
            <person name="Diaz-Valerio S."/>
            <person name="Poehlein A."/>
            <person name="Brzuszkiewicz E."/>
            <person name="Nesemann K."/>
            <person name="Braus-Stromeyer S."/>
            <person name="Braus G."/>
            <person name="Daniel R."/>
            <person name="Liesegang H."/>
        </authorList>
    </citation>
    <scope>NUCLEOTIDE SEQUENCE [LARGE SCALE GENOMIC DNA]</scope>
    <source>
        <strain evidence="1 2">GOE11</strain>
    </source>
</reference>
<sequence length="56" mass="6399">MCMGDAYVGMIDEVPARVIVHRLTKQQQLTGILCVGKSKFYLKRGSHSFKFIIVKR</sequence>
<evidence type="ECO:0000313" key="2">
    <source>
        <dbReference type="Proteomes" id="UP000175835"/>
    </source>
</evidence>
<organism evidence="1 2">
    <name type="scientific">Bacillus mycoides</name>
    <dbReference type="NCBI Taxonomy" id="1405"/>
    <lineage>
        <taxon>Bacteria</taxon>
        <taxon>Bacillati</taxon>
        <taxon>Bacillota</taxon>
        <taxon>Bacilli</taxon>
        <taxon>Bacillales</taxon>
        <taxon>Bacillaceae</taxon>
        <taxon>Bacillus</taxon>
        <taxon>Bacillus cereus group</taxon>
    </lineage>
</organism>
<proteinExistence type="predicted"/>
<gene>
    <name evidence="1" type="ORF">BWGOE11_35220</name>
</gene>
<name>A0A1E8BKE1_BACMY</name>
<evidence type="ECO:0000313" key="1">
    <source>
        <dbReference type="EMBL" id="OFD89809.1"/>
    </source>
</evidence>
<protein>
    <submittedName>
        <fullName evidence="1">Uncharacterized protein</fullName>
    </submittedName>
</protein>
<dbReference type="Proteomes" id="UP000175835">
    <property type="component" value="Unassembled WGS sequence"/>
</dbReference>
<dbReference type="EMBL" id="LXLX01000045">
    <property type="protein sequence ID" value="OFD89809.1"/>
    <property type="molecule type" value="Genomic_DNA"/>
</dbReference>